<organism evidence="2 3">
    <name type="scientific">Vitis vinifera</name>
    <name type="common">Grape</name>
    <dbReference type="NCBI Taxonomy" id="29760"/>
    <lineage>
        <taxon>Eukaryota</taxon>
        <taxon>Viridiplantae</taxon>
        <taxon>Streptophyta</taxon>
        <taxon>Embryophyta</taxon>
        <taxon>Tracheophyta</taxon>
        <taxon>Spermatophyta</taxon>
        <taxon>Magnoliopsida</taxon>
        <taxon>eudicotyledons</taxon>
        <taxon>Gunneridae</taxon>
        <taxon>Pentapetalae</taxon>
        <taxon>rosids</taxon>
        <taxon>Vitales</taxon>
        <taxon>Vitaceae</taxon>
        <taxon>Viteae</taxon>
        <taxon>Vitis</taxon>
    </lineage>
</organism>
<dbReference type="Pfam" id="PF00067">
    <property type="entry name" value="p450"/>
    <property type="match status" value="1"/>
</dbReference>
<protein>
    <submittedName>
        <fullName evidence="2">Phenylalanine N-monooxygenase</fullName>
    </submittedName>
</protein>
<comment type="caution">
    <text evidence="2">The sequence shown here is derived from an EMBL/GenBank/DDBJ whole genome shotgun (WGS) entry which is preliminary data.</text>
</comment>
<accession>A0A438KGI5</accession>
<dbReference type="PRINTS" id="PR00463">
    <property type="entry name" value="EP450I"/>
</dbReference>
<reference evidence="2 3" key="1">
    <citation type="journal article" date="2018" name="PLoS Genet.">
        <title>Population sequencing reveals clonal diversity and ancestral inbreeding in the grapevine cultivar Chardonnay.</title>
        <authorList>
            <person name="Roach M.J."/>
            <person name="Johnson D.L."/>
            <person name="Bohlmann J."/>
            <person name="van Vuuren H.J."/>
            <person name="Jones S.J."/>
            <person name="Pretorius I.S."/>
            <person name="Schmidt S.A."/>
            <person name="Borneman A.R."/>
        </authorList>
    </citation>
    <scope>NUCLEOTIDE SEQUENCE [LARGE SCALE GENOMIC DNA]</scope>
    <source>
        <strain evidence="3">cv. Chardonnay</strain>
        <tissue evidence="2">Leaf</tissue>
    </source>
</reference>
<dbReference type="GO" id="GO:0016705">
    <property type="term" value="F:oxidoreductase activity, acting on paired donors, with incorporation or reduction of molecular oxygen"/>
    <property type="evidence" value="ECO:0007669"/>
    <property type="project" value="InterPro"/>
</dbReference>
<keyword evidence="1" id="KW-0408">Iron</keyword>
<comment type="cofactor">
    <cofactor evidence="1">
        <name>heme</name>
        <dbReference type="ChEBI" id="CHEBI:30413"/>
    </cofactor>
</comment>
<dbReference type="GO" id="GO:0004497">
    <property type="term" value="F:monooxygenase activity"/>
    <property type="evidence" value="ECO:0007669"/>
    <property type="project" value="UniProtKB-KW"/>
</dbReference>
<feature type="binding site" description="axial binding residue" evidence="1">
    <location>
        <position position="379"/>
    </location>
    <ligand>
        <name>heme</name>
        <dbReference type="ChEBI" id="CHEBI:30413"/>
    </ligand>
    <ligandPart>
        <name>Fe</name>
        <dbReference type="ChEBI" id="CHEBI:18248"/>
    </ligandPart>
</feature>
<dbReference type="GO" id="GO:0020037">
    <property type="term" value="F:heme binding"/>
    <property type="evidence" value="ECO:0007669"/>
    <property type="project" value="InterPro"/>
</dbReference>
<proteinExistence type="predicted"/>
<keyword evidence="2" id="KW-0560">Oxidoreductase</keyword>
<dbReference type="EMBL" id="QGNW01000007">
    <property type="protein sequence ID" value="RVX20316.1"/>
    <property type="molecule type" value="Genomic_DNA"/>
</dbReference>
<dbReference type="GO" id="GO:0005506">
    <property type="term" value="F:iron ion binding"/>
    <property type="evidence" value="ECO:0007669"/>
    <property type="project" value="InterPro"/>
</dbReference>
<dbReference type="Gene3D" id="1.10.630.10">
    <property type="entry name" value="Cytochrome P450"/>
    <property type="match status" value="1"/>
</dbReference>
<dbReference type="InterPro" id="IPR036396">
    <property type="entry name" value="Cyt_P450_sf"/>
</dbReference>
<keyword evidence="1" id="KW-0479">Metal-binding</keyword>
<name>A0A438KGI5_VITVI</name>
<evidence type="ECO:0000256" key="1">
    <source>
        <dbReference type="PIRSR" id="PIRSR602401-1"/>
    </source>
</evidence>
<evidence type="ECO:0000313" key="3">
    <source>
        <dbReference type="Proteomes" id="UP000288805"/>
    </source>
</evidence>
<keyword evidence="1" id="KW-0349">Heme</keyword>
<sequence>MATASKSTSFNKKPTFRWIHGFMKEMNTEIACIQSGNIHVIPLTSPEISREFLKKHDAVFASRPMTMATEYSSGGFLTTAVVPWGDQWKKMRRVLASDVINPSTFRWLHDKRVEEADNLVRCIYNQYGGPGVEEEQHVESLFTVLAHLYVFSLSDYFPWLRVLDLDGHEKTVREAMNTIKKYHDPIVDQRVEQWRNGEKKEAEDLLDFLISVKDSNGEPLLSVAEIKAQCTELMLAGVYSPSNAIEWAMVEMINQPEVLSKLVEEIDRVVGKERLVQESDFQQLNYVKACIREALWLHPIVLFNLPHVSNSDATVAGYFIPKGSHVLLSRLGLGQNPRIWEEPLNFNPERHLSASTVQAVELNEPNLLFISFKTGRRGCAGIS</sequence>
<dbReference type="InterPro" id="IPR002401">
    <property type="entry name" value="Cyt_P450_E_grp-I"/>
</dbReference>
<dbReference type="AlphaFoldDB" id="A0A438KGI5"/>
<keyword evidence="2" id="KW-0503">Monooxygenase</keyword>
<evidence type="ECO:0000313" key="2">
    <source>
        <dbReference type="EMBL" id="RVX20316.1"/>
    </source>
</evidence>
<dbReference type="InterPro" id="IPR001128">
    <property type="entry name" value="Cyt_P450"/>
</dbReference>
<dbReference type="Proteomes" id="UP000288805">
    <property type="component" value="Unassembled WGS sequence"/>
</dbReference>
<dbReference type="SUPFAM" id="SSF48264">
    <property type="entry name" value="Cytochrome P450"/>
    <property type="match status" value="1"/>
</dbReference>
<dbReference type="PANTHER" id="PTHR24281">
    <property type="entry name" value="STEROID 21-HYDROXYLASE-RELATED"/>
    <property type="match status" value="1"/>
</dbReference>
<gene>
    <name evidence="2" type="primary">CYP79A2_14</name>
    <name evidence="2" type="ORF">CK203_004457</name>
</gene>